<evidence type="ECO:0000256" key="4">
    <source>
        <dbReference type="ARBA" id="ARBA00022490"/>
    </source>
</evidence>
<dbReference type="InterPro" id="IPR022384">
    <property type="entry name" value="FormiminoTrfase_cat_dom_sf"/>
</dbReference>
<name>A0A1V5SIV2_9BACT</name>
<dbReference type="InterPro" id="IPR037070">
    <property type="entry name" value="Formiminotransferase_C_sf"/>
</dbReference>
<evidence type="ECO:0000259" key="9">
    <source>
        <dbReference type="SMART" id="SM01222"/>
    </source>
</evidence>
<keyword evidence="5" id="KW-0808">Transferase</keyword>
<comment type="pathway">
    <text evidence="2">Amino-acid degradation; L-histidine degradation into L-glutamate; L-glutamate from N-formimidoyl-L-glutamate (transferase route): step 1/1.</text>
</comment>
<dbReference type="InterPro" id="IPR004227">
    <property type="entry name" value="Formiminotransferase_cat"/>
</dbReference>
<dbReference type="SMART" id="SM01221">
    <property type="entry name" value="FTCD"/>
    <property type="match status" value="1"/>
</dbReference>
<comment type="subcellular location">
    <subcellularLocation>
        <location evidence="1">Cytoplasm</location>
    </subcellularLocation>
</comment>
<protein>
    <recommendedName>
        <fullName evidence="3">glutamate formimidoyltransferase</fullName>
        <ecNumber evidence="3">2.1.2.5</ecNumber>
    </recommendedName>
</protein>
<keyword evidence="4" id="KW-0963">Cytoplasm</keyword>
<evidence type="ECO:0000256" key="6">
    <source>
        <dbReference type="ARBA" id="ARBA00022808"/>
    </source>
</evidence>
<dbReference type="InterPro" id="IPR013802">
    <property type="entry name" value="Formiminotransferase_C"/>
</dbReference>
<dbReference type="PANTHER" id="PTHR12234:SF8">
    <property type="entry name" value="FORMIMINOTRANSFERASE-CYCLODEAMINASE"/>
    <property type="match status" value="1"/>
</dbReference>
<dbReference type="InterPro" id="IPR037064">
    <property type="entry name" value="Formiminotransferase_N_sf"/>
</dbReference>
<dbReference type="PANTHER" id="PTHR12234">
    <property type="entry name" value="FORMIMINOTRANSFERASE-CYCLODEAMINASE"/>
    <property type="match status" value="1"/>
</dbReference>
<dbReference type="Pfam" id="PF07837">
    <property type="entry name" value="FTCD_N"/>
    <property type="match status" value="1"/>
</dbReference>
<evidence type="ECO:0000256" key="2">
    <source>
        <dbReference type="ARBA" id="ARBA00005082"/>
    </source>
</evidence>
<dbReference type="NCBIfam" id="TIGR02024">
    <property type="entry name" value="FtcD"/>
    <property type="match status" value="1"/>
</dbReference>
<accession>A0A1V5SIV2</accession>
<dbReference type="EC" id="2.1.2.5" evidence="3"/>
<evidence type="ECO:0000313" key="10">
    <source>
        <dbReference type="EMBL" id="OQA54244.1"/>
    </source>
</evidence>
<evidence type="ECO:0000256" key="1">
    <source>
        <dbReference type="ARBA" id="ARBA00004496"/>
    </source>
</evidence>
<dbReference type="GO" id="GO:0005542">
    <property type="term" value="F:folic acid binding"/>
    <property type="evidence" value="ECO:0007669"/>
    <property type="project" value="UniProtKB-KW"/>
</dbReference>
<dbReference type="UniPathway" id="UPA00379">
    <property type="reaction ID" value="UER00555"/>
</dbReference>
<evidence type="ECO:0000256" key="7">
    <source>
        <dbReference type="ARBA" id="ARBA00022954"/>
    </source>
</evidence>
<dbReference type="InterPro" id="IPR051623">
    <property type="entry name" value="FTCD"/>
</dbReference>
<evidence type="ECO:0000259" key="8">
    <source>
        <dbReference type="SMART" id="SM01221"/>
    </source>
</evidence>
<proteinExistence type="predicted"/>
<gene>
    <name evidence="10" type="ORF">BWY41_02192</name>
</gene>
<reference evidence="10" key="1">
    <citation type="submission" date="2017-02" db="EMBL/GenBank/DDBJ databases">
        <title>Delving into the versatile metabolic prowess of the omnipresent phylum Bacteroidetes.</title>
        <authorList>
            <person name="Nobu M.K."/>
            <person name="Mei R."/>
            <person name="Narihiro T."/>
            <person name="Kuroda K."/>
            <person name="Liu W.-T."/>
        </authorList>
    </citation>
    <scope>NUCLEOTIDE SEQUENCE</scope>
    <source>
        <strain evidence="10">ADurb.Bin276</strain>
    </source>
</reference>
<dbReference type="GO" id="GO:0030409">
    <property type="term" value="F:glutamate formimidoyltransferase activity"/>
    <property type="evidence" value="ECO:0007669"/>
    <property type="project" value="UniProtKB-EC"/>
</dbReference>
<dbReference type="GO" id="GO:0005737">
    <property type="term" value="C:cytoplasm"/>
    <property type="evidence" value="ECO:0007669"/>
    <property type="project" value="UniProtKB-SubCell"/>
</dbReference>
<comment type="caution">
    <text evidence="10">The sequence shown here is derived from an EMBL/GenBank/DDBJ whole genome shotgun (WGS) entry which is preliminary data.</text>
</comment>
<dbReference type="Gene3D" id="3.30.990.10">
    <property type="entry name" value="Formiminotransferase, N-terminal subdomain"/>
    <property type="match status" value="1"/>
</dbReference>
<dbReference type="SMART" id="SM01222">
    <property type="entry name" value="FTCD_N"/>
    <property type="match status" value="1"/>
</dbReference>
<dbReference type="SUPFAM" id="SSF55116">
    <property type="entry name" value="Formiminotransferase domain of formiminotransferase-cyclodeaminase"/>
    <property type="match status" value="2"/>
</dbReference>
<dbReference type="AlphaFoldDB" id="A0A1V5SIV2"/>
<dbReference type="GO" id="GO:0019557">
    <property type="term" value="P:L-histidine catabolic process to glutamate and formate"/>
    <property type="evidence" value="ECO:0007669"/>
    <property type="project" value="UniProtKB-UniPathway"/>
</dbReference>
<keyword evidence="6" id="KW-0369">Histidine metabolism</keyword>
<sequence length="302" mass="33713">MKRKIIQSAINISSSDEKIINKMTESIGQIPGCLVADYSSDIDHNRSVISILGDEKSLSKAVFVIFEIAYETIDISHHHGEHPRIGAVDVIPFTPWGITTMEDCIVLAQSVGREIAKKYLMPVYLYGEAALIPEHENLSLIRRGGYESLLQEIHRVADRKPDYGLTRLHPTLGAVAIGARNPLVAFNVNLKSTDIKIAKEIAKKVRGEYGGLTRVKAIGVNLRSRDLVQVSMNLLNYRMSTVVQAYELVKIEARRYGVEIQGSEIIGLVPLECLVDIVGYYLSIPDLKISQVLEYHFIENID</sequence>
<dbReference type="Gene3D" id="3.30.70.670">
    <property type="entry name" value="Formiminotransferase, C-terminal subdomain"/>
    <property type="match status" value="1"/>
</dbReference>
<dbReference type="InterPro" id="IPR012886">
    <property type="entry name" value="Formiminotransferase_N"/>
</dbReference>
<dbReference type="GO" id="GO:0019556">
    <property type="term" value="P:L-histidine catabolic process to glutamate and formamide"/>
    <property type="evidence" value="ECO:0007669"/>
    <property type="project" value="UniProtKB-UniPathway"/>
</dbReference>
<organism evidence="10">
    <name type="scientific">Candidatus Atribacter allofermentans</name>
    <dbReference type="NCBI Taxonomy" id="1852833"/>
    <lineage>
        <taxon>Bacteria</taxon>
        <taxon>Pseudomonadati</taxon>
        <taxon>Atribacterota</taxon>
        <taxon>Atribacteria</taxon>
        <taxon>Atribacterales</taxon>
        <taxon>Atribacteraceae</taxon>
        <taxon>Atribacter</taxon>
    </lineage>
</organism>
<dbReference type="Proteomes" id="UP000485569">
    <property type="component" value="Unassembled WGS sequence"/>
</dbReference>
<keyword evidence="7" id="KW-0290">Folate-binding</keyword>
<feature type="domain" description="Formiminotransferase N-terminal subdomain" evidence="9">
    <location>
        <begin position="4"/>
        <end position="181"/>
    </location>
</feature>
<dbReference type="EMBL" id="MWBQ01000221">
    <property type="protein sequence ID" value="OQA54244.1"/>
    <property type="molecule type" value="Genomic_DNA"/>
</dbReference>
<evidence type="ECO:0000256" key="5">
    <source>
        <dbReference type="ARBA" id="ARBA00022679"/>
    </source>
</evidence>
<feature type="domain" description="Formiminotransferase C-terminal subdomain" evidence="8">
    <location>
        <begin position="182"/>
        <end position="296"/>
    </location>
</feature>
<dbReference type="Pfam" id="PF02971">
    <property type="entry name" value="FTCD"/>
    <property type="match status" value="1"/>
</dbReference>
<evidence type="ECO:0000256" key="3">
    <source>
        <dbReference type="ARBA" id="ARBA00012252"/>
    </source>
</evidence>